<dbReference type="PROSITE" id="PS51123">
    <property type="entry name" value="OMPA_2"/>
    <property type="match status" value="1"/>
</dbReference>
<dbReference type="Gene3D" id="3.30.1330.60">
    <property type="entry name" value="OmpA-like domain"/>
    <property type="match status" value="1"/>
</dbReference>
<keyword evidence="5 9" id="KW-1133">Transmembrane helix</keyword>
<proteinExistence type="inferred from homology"/>
<dbReference type="PANTHER" id="PTHR30329">
    <property type="entry name" value="STATOR ELEMENT OF FLAGELLAR MOTOR COMPLEX"/>
    <property type="match status" value="1"/>
</dbReference>
<evidence type="ECO:0000256" key="5">
    <source>
        <dbReference type="ARBA" id="ARBA00022989"/>
    </source>
</evidence>
<evidence type="ECO:0000256" key="6">
    <source>
        <dbReference type="ARBA" id="ARBA00023136"/>
    </source>
</evidence>
<dbReference type="InterPro" id="IPR050330">
    <property type="entry name" value="Bact_OuterMem_StrucFunc"/>
</dbReference>
<dbReference type="GO" id="GO:0005886">
    <property type="term" value="C:plasma membrane"/>
    <property type="evidence" value="ECO:0007669"/>
    <property type="project" value="UniProtKB-SubCell"/>
</dbReference>
<evidence type="ECO:0000256" key="7">
    <source>
        <dbReference type="PROSITE-ProRule" id="PRU00473"/>
    </source>
</evidence>
<dbReference type="Proteomes" id="UP000249739">
    <property type="component" value="Unassembled WGS sequence"/>
</dbReference>
<comment type="caution">
    <text evidence="11">The sequence shown here is derived from an EMBL/GenBank/DDBJ whole genome shotgun (WGS) entry which is preliminary data.</text>
</comment>
<dbReference type="CDD" id="cd07185">
    <property type="entry name" value="OmpA_C-like"/>
    <property type="match status" value="1"/>
</dbReference>
<evidence type="ECO:0000256" key="1">
    <source>
        <dbReference type="ARBA" id="ARBA00004162"/>
    </source>
</evidence>
<dbReference type="Pfam" id="PF13677">
    <property type="entry name" value="MotB_plug"/>
    <property type="match status" value="1"/>
</dbReference>
<evidence type="ECO:0000313" key="11">
    <source>
        <dbReference type="EMBL" id="PZP53996.1"/>
    </source>
</evidence>
<dbReference type="InterPro" id="IPR036737">
    <property type="entry name" value="OmpA-like_sf"/>
</dbReference>
<dbReference type="InterPro" id="IPR006665">
    <property type="entry name" value="OmpA-like"/>
</dbReference>
<keyword evidence="4 9" id="KW-0812">Transmembrane</keyword>
<comment type="similarity">
    <text evidence="2">Belongs to the MotB family.</text>
</comment>
<dbReference type="Pfam" id="PF00691">
    <property type="entry name" value="OmpA"/>
    <property type="match status" value="1"/>
</dbReference>
<protein>
    <recommendedName>
        <fullName evidence="10">OmpA-like domain-containing protein</fullName>
    </recommendedName>
</protein>
<feature type="transmembrane region" description="Helical" evidence="9">
    <location>
        <begin position="20"/>
        <end position="40"/>
    </location>
</feature>
<name>A0A2W5H7N7_9BACT</name>
<dbReference type="InterPro" id="IPR025713">
    <property type="entry name" value="MotB-like_N_dom"/>
</dbReference>
<evidence type="ECO:0000256" key="3">
    <source>
        <dbReference type="ARBA" id="ARBA00022475"/>
    </source>
</evidence>
<comment type="subcellular location">
    <subcellularLocation>
        <location evidence="1">Cell membrane</location>
        <topology evidence="1">Single-pass membrane protein</topology>
    </subcellularLocation>
</comment>
<gene>
    <name evidence="11" type="ORF">DI586_10425</name>
</gene>
<evidence type="ECO:0000256" key="8">
    <source>
        <dbReference type="SAM" id="MobiDB-lite"/>
    </source>
</evidence>
<evidence type="ECO:0000256" key="9">
    <source>
        <dbReference type="SAM" id="Phobius"/>
    </source>
</evidence>
<sequence>MRRSRYRRSSDNDPGLDDWLMTYADMITLLLCFFAVFLSVSQPRNDKLEEAKAEVKKVFANPEDFYQREIEDPTATHENLPSGNGILPTNTANPFGIVSTNRNVQITPGDRITTIEMSSSAFFQSGAASLNPDGRRILDTIAAIIKNDKYKDYRVVIEGHTDDSPIKTVQFPSNWELSTARAASVVRLLIDLGFPASRLRASGYADTYPKLPNRDEQGKPLPDNQAQNRRVIIRLEKIEKSN</sequence>
<feature type="domain" description="OmpA-like" evidence="10">
    <location>
        <begin position="110"/>
        <end position="239"/>
    </location>
</feature>
<evidence type="ECO:0000313" key="12">
    <source>
        <dbReference type="Proteomes" id="UP000249739"/>
    </source>
</evidence>
<organism evidence="11 12">
    <name type="scientific">Micavibrio aeruginosavorus</name>
    <dbReference type="NCBI Taxonomy" id="349221"/>
    <lineage>
        <taxon>Bacteria</taxon>
        <taxon>Pseudomonadati</taxon>
        <taxon>Bdellovibrionota</taxon>
        <taxon>Bdellovibrionia</taxon>
        <taxon>Bdellovibrionales</taxon>
        <taxon>Pseudobdellovibrionaceae</taxon>
        <taxon>Micavibrio</taxon>
    </lineage>
</organism>
<keyword evidence="6 7" id="KW-0472">Membrane</keyword>
<evidence type="ECO:0000256" key="2">
    <source>
        <dbReference type="ARBA" id="ARBA00008914"/>
    </source>
</evidence>
<dbReference type="AlphaFoldDB" id="A0A2W5H7N7"/>
<evidence type="ECO:0000259" key="10">
    <source>
        <dbReference type="PROSITE" id="PS51123"/>
    </source>
</evidence>
<accession>A0A2W5H7N7</accession>
<dbReference type="SUPFAM" id="SSF103088">
    <property type="entry name" value="OmpA-like"/>
    <property type="match status" value="1"/>
</dbReference>
<keyword evidence="3" id="KW-1003">Cell membrane</keyword>
<dbReference type="PANTHER" id="PTHR30329:SF21">
    <property type="entry name" value="LIPOPROTEIN YIAD-RELATED"/>
    <property type="match status" value="1"/>
</dbReference>
<dbReference type="EMBL" id="QFOT01000156">
    <property type="protein sequence ID" value="PZP53996.1"/>
    <property type="molecule type" value="Genomic_DNA"/>
</dbReference>
<feature type="region of interest" description="Disordered" evidence="8">
    <location>
        <begin position="207"/>
        <end position="226"/>
    </location>
</feature>
<evidence type="ECO:0000256" key="4">
    <source>
        <dbReference type="ARBA" id="ARBA00022692"/>
    </source>
</evidence>
<reference evidence="11 12" key="1">
    <citation type="submission" date="2017-08" db="EMBL/GenBank/DDBJ databases">
        <title>Infants hospitalized years apart are colonized by the same room-sourced microbial strains.</title>
        <authorList>
            <person name="Brooks B."/>
            <person name="Olm M.R."/>
            <person name="Firek B.A."/>
            <person name="Baker R."/>
            <person name="Thomas B.C."/>
            <person name="Morowitz M.J."/>
            <person name="Banfield J.F."/>
        </authorList>
    </citation>
    <scope>NUCLEOTIDE SEQUENCE [LARGE SCALE GENOMIC DNA]</scope>
    <source>
        <strain evidence="11">S2_006_000_R2_64</strain>
    </source>
</reference>